<proteinExistence type="predicted"/>
<gene>
    <name evidence="3" type="ORF">SAMN02745119_01531</name>
</gene>
<dbReference type="STRING" id="115783.SAMN02745119_01531"/>
<keyword evidence="4" id="KW-1185">Reference proteome</keyword>
<evidence type="ECO:0000256" key="1">
    <source>
        <dbReference type="SAM" id="MobiDB-lite"/>
    </source>
</evidence>
<dbReference type="AlphaFoldDB" id="A0A1T4N6K6"/>
<dbReference type="InterPro" id="IPR013022">
    <property type="entry name" value="Xyl_isomerase-like_TIM-brl"/>
</dbReference>
<sequence length="304" mass="34210">MSNGLKISLSSGSLFTLPMRRAFELSAEAGFDGVELIINQDFQRVNPVKVVRSLQEIAPINSIHAPFMPLDGWGGPIQSLFHSIELAADTGIPLVNFHPPSWMGLEVGFWRWLYRIRDFQKEIGLDGEVLVTIENMPCVGRFKLNPNILAATGDMITFIHDHNLFLTFDTTHMGSGKANFINDFYLFYESGRIRNIHFSDYGFDREHLIPGHGRLPLTRFLNHLKNTDYKGCVTLEVSPHEFPKNEEVILQSLKELQTYMRVETGMLPVEAMERFEMPPVDIDEGEGNGSDQGGTGYDSTNTAG</sequence>
<evidence type="ECO:0000313" key="4">
    <source>
        <dbReference type="Proteomes" id="UP000190102"/>
    </source>
</evidence>
<dbReference type="EMBL" id="FUWR01000006">
    <property type="protein sequence ID" value="SJZ74478.1"/>
    <property type="molecule type" value="Genomic_DNA"/>
</dbReference>
<feature type="compositionally biased region" description="Gly residues" evidence="1">
    <location>
        <begin position="287"/>
        <end position="296"/>
    </location>
</feature>
<feature type="region of interest" description="Disordered" evidence="1">
    <location>
        <begin position="279"/>
        <end position="304"/>
    </location>
</feature>
<reference evidence="4" key="1">
    <citation type="submission" date="2017-02" db="EMBL/GenBank/DDBJ databases">
        <authorList>
            <person name="Varghese N."/>
            <person name="Submissions S."/>
        </authorList>
    </citation>
    <scope>NUCLEOTIDE SEQUENCE [LARGE SCALE GENOMIC DNA]</scope>
    <source>
        <strain evidence="4">ATCC BAA-34</strain>
    </source>
</reference>
<feature type="domain" description="Xylose isomerase-like TIM barrel" evidence="2">
    <location>
        <begin position="23"/>
        <end position="256"/>
    </location>
</feature>
<dbReference type="InterPro" id="IPR036237">
    <property type="entry name" value="Xyl_isomerase-like_sf"/>
</dbReference>
<dbReference type="Pfam" id="PF01261">
    <property type="entry name" value="AP_endonuc_2"/>
    <property type="match status" value="1"/>
</dbReference>
<evidence type="ECO:0000313" key="3">
    <source>
        <dbReference type="EMBL" id="SJZ74478.1"/>
    </source>
</evidence>
<dbReference type="Gene3D" id="3.20.20.150">
    <property type="entry name" value="Divalent-metal-dependent TIM barrel enzymes"/>
    <property type="match status" value="1"/>
</dbReference>
<name>A0A1T4N6K6_9BACT</name>
<dbReference type="RefSeq" id="WP_078789831.1">
    <property type="nucleotide sequence ID" value="NZ_FUWR01000006.1"/>
</dbReference>
<dbReference type="PANTHER" id="PTHR12110">
    <property type="entry name" value="HYDROXYPYRUVATE ISOMERASE"/>
    <property type="match status" value="1"/>
</dbReference>
<accession>A0A1T4N6K6</accession>
<dbReference type="Proteomes" id="UP000190102">
    <property type="component" value="Unassembled WGS sequence"/>
</dbReference>
<dbReference type="SUPFAM" id="SSF51658">
    <property type="entry name" value="Xylose isomerase-like"/>
    <property type="match status" value="1"/>
</dbReference>
<dbReference type="GO" id="GO:0016853">
    <property type="term" value="F:isomerase activity"/>
    <property type="evidence" value="ECO:0007669"/>
    <property type="project" value="UniProtKB-KW"/>
</dbReference>
<dbReference type="OrthoDB" id="5449588at2"/>
<protein>
    <submittedName>
        <fullName evidence="3">Sugar phosphate isomerase/epimerase</fullName>
    </submittedName>
</protein>
<evidence type="ECO:0000259" key="2">
    <source>
        <dbReference type="Pfam" id="PF01261"/>
    </source>
</evidence>
<organism evidence="3 4">
    <name type="scientific">Trichlorobacter thiogenes</name>
    <dbReference type="NCBI Taxonomy" id="115783"/>
    <lineage>
        <taxon>Bacteria</taxon>
        <taxon>Pseudomonadati</taxon>
        <taxon>Thermodesulfobacteriota</taxon>
        <taxon>Desulfuromonadia</taxon>
        <taxon>Geobacterales</taxon>
        <taxon>Geobacteraceae</taxon>
        <taxon>Trichlorobacter</taxon>
    </lineage>
</organism>
<keyword evidence="3" id="KW-0413">Isomerase</keyword>
<dbReference type="PANTHER" id="PTHR12110:SF21">
    <property type="entry name" value="XYLOSE ISOMERASE-LIKE TIM BARREL DOMAIN-CONTAINING PROTEIN"/>
    <property type="match status" value="1"/>
</dbReference>
<dbReference type="InterPro" id="IPR050312">
    <property type="entry name" value="IolE/XylAMocC-like"/>
</dbReference>